<evidence type="ECO:0000313" key="9">
    <source>
        <dbReference type="Proteomes" id="UP000308760"/>
    </source>
</evidence>
<dbReference type="InterPro" id="IPR044068">
    <property type="entry name" value="CB"/>
</dbReference>
<keyword evidence="3" id="KW-0233">DNA recombination</keyword>
<dbReference type="RefSeq" id="WP_136537307.1">
    <property type="nucleotide sequence ID" value="NZ_STGY01000083.1"/>
</dbReference>
<comment type="similarity">
    <text evidence="1">Belongs to the 'phage' integrase family.</text>
</comment>
<dbReference type="OrthoDB" id="9801717at2"/>
<dbReference type="InterPro" id="IPR011010">
    <property type="entry name" value="DNA_brk_join_enz"/>
</dbReference>
<evidence type="ECO:0000259" key="7">
    <source>
        <dbReference type="PROSITE" id="PS51900"/>
    </source>
</evidence>
<evidence type="ECO:0000256" key="5">
    <source>
        <dbReference type="SAM" id="MobiDB-lite"/>
    </source>
</evidence>
<evidence type="ECO:0000313" key="8">
    <source>
        <dbReference type="EMBL" id="THV33426.1"/>
    </source>
</evidence>
<feature type="compositionally biased region" description="Basic and acidic residues" evidence="5">
    <location>
        <begin position="305"/>
        <end position="319"/>
    </location>
</feature>
<proteinExistence type="inferred from homology"/>
<feature type="domain" description="Core-binding (CB)" evidence="7">
    <location>
        <begin position="20"/>
        <end position="106"/>
    </location>
</feature>
<name>A0A4V4HQE2_9ACTN</name>
<dbReference type="GO" id="GO:0003677">
    <property type="term" value="F:DNA binding"/>
    <property type="evidence" value="ECO:0007669"/>
    <property type="project" value="UniProtKB-UniRule"/>
</dbReference>
<evidence type="ECO:0000256" key="2">
    <source>
        <dbReference type="ARBA" id="ARBA00023125"/>
    </source>
</evidence>
<organism evidence="8 9">
    <name type="scientific">Glycomyces buryatensis</name>
    <dbReference type="NCBI Taxonomy" id="2570927"/>
    <lineage>
        <taxon>Bacteria</taxon>
        <taxon>Bacillati</taxon>
        <taxon>Actinomycetota</taxon>
        <taxon>Actinomycetes</taxon>
        <taxon>Glycomycetales</taxon>
        <taxon>Glycomycetaceae</taxon>
        <taxon>Glycomyces</taxon>
    </lineage>
</organism>
<dbReference type="GO" id="GO:0015074">
    <property type="term" value="P:DNA integration"/>
    <property type="evidence" value="ECO:0007669"/>
    <property type="project" value="InterPro"/>
</dbReference>
<dbReference type="Gene3D" id="1.10.443.10">
    <property type="entry name" value="Intergrase catalytic core"/>
    <property type="match status" value="1"/>
</dbReference>
<evidence type="ECO:0000256" key="3">
    <source>
        <dbReference type="ARBA" id="ARBA00023172"/>
    </source>
</evidence>
<dbReference type="PROSITE" id="PS51900">
    <property type="entry name" value="CB"/>
    <property type="match status" value="1"/>
</dbReference>
<dbReference type="GO" id="GO:0006310">
    <property type="term" value="P:DNA recombination"/>
    <property type="evidence" value="ECO:0007669"/>
    <property type="project" value="UniProtKB-KW"/>
</dbReference>
<dbReference type="EMBL" id="STGY01000083">
    <property type="protein sequence ID" value="THV33426.1"/>
    <property type="molecule type" value="Genomic_DNA"/>
</dbReference>
<dbReference type="InterPro" id="IPR002104">
    <property type="entry name" value="Integrase_catalytic"/>
</dbReference>
<dbReference type="AlphaFoldDB" id="A0A4V4HQE2"/>
<dbReference type="InterPro" id="IPR013762">
    <property type="entry name" value="Integrase-like_cat_sf"/>
</dbReference>
<comment type="caution">
    <text evidence="8">The sequence shown here is derived from an EMBL/GenBank/DDBJ whole genome shotgun (WGS) entry which is preliminary data.</text>
</comment>
<evidence type="ECO:0000256" key="4">
    <source>
        <dbReference type="PROSITE-ProRule" id="PRU01248"/>
    </source>
</evidence>
<dbReference type="InterPro" id="IPR050090">
    <property type="entry name" value="Tyrosine_recombinase_XerCD"/>
</dbReference>
<protein>
    <submittedName>
        <fullName evidence="8">Integrase</fullName>
    </submittedName>
</protein>
<keyword evidence="9" id="KW-1185">Reference proteome</keyword>
<evidence type="ECO:0000259" key="6">
    <source>
        <dbReference type="PROSITE" id="PS51898"/>
    </source>
</evidence>
<reference evidence="8 9" key="2">
    <citation type="submission" date="2019-05" db="EMBL/GenBank/DDBJ databases">
        <title>Glycomyces buryatensis sp. nov.</title>
        <authorList>
            <person name="Nikitina E."/>
        </authorList>
    </citation>
    <scope>NUCLEOTIDE SEQUENCE [LARGE SCALE GENOMIC DNA]</scope>
    <source>
        <strain evidence="8 9">18</strain>
    </source>
</reference>
<gene>
    <name evidence="8" type="ORF">FAB82_25090</name>
</gene>
<sequence length="326" mass="35847">MSSAELAAAGWDANRAVVVSPAADPYRAYLDSLGSAESRRTMRGCLDRIAALLADDENVTGEGQPWHLLRYEHTSRLRAAMIDRGWSGAYVNKHLAALRRVLKEAWRLDLMAAEDYQRACDLTPVKAQRLPVGSQVDAESLGAALYACDMDSSPAGARDAAVLAALYSTGCRRSEIASMRLVDYDKTERSIRIVGKGNKERSVYLTEAAQERLERWMGVRGNGPGALFCPINKAGRLRKSGTQLSRMTGQAIADLLTKRLVEAGQRRHTPHDFRRTFIGELLDAGVDLAITQSLVGHASPATTARYDRRPARRSREAVDRLQLPEA</sequence>
<feature type="region of interest" description="Disordered" evidence="5">
    <location>
        <begin position="301"/>
        <end position="326"/>
    </location>
</feature>
<dbReference type="PANTHER" id="PTHR30349">
    <property type="entry name" value="PHAGE INTEGRASE-RELATED"/>
    <property type="match status" value="1"/>
</dbReference>
<keyword evidence="2 4" id="KW-0238">DNA-binding</keyword>
<dbReference type="PROSITE" id="PS51898">
    <property type="entry name" value="TYR_RECOMBINASE"/>
    <property type="match status" value="1"/>
</dbReference>
<reference evidence="9" key="1">
    <citation type="submission" date="2019-04" db="EMBL/GenBank/DDBJ databases">
        <title>Nocardioides xinjiangensis sp. nov.</title>
        <authorList>
            <person name="Liu S."/>
        </authorList>
    </citation>
    <scope>NUCLEOTIDE SEQUENCE [LARGE SCALE GENOMIC DNA]</scope>
    <source>
        <strain evidence="9">18</strain>
    </source>
</reference>
<feature type="domain" description="Tyr recombinase" evidence="6">
    <location>
        <begin position="129"/>
        <end position="319"/>
    </location>
</feature>
<accession>A0A4V4HQE2</accession>
<dbReference type="PANTHER" id="PTHR30349:SF41">
    <property type="entry name" value="INTEGRASE_RECOMBINASE PROTEIN MJ0367-RELATED"/>
    <property type="match status" value="1"/>
</dbReference>
<dbReference type="Proteomes" id="UP000308760">
    <property type="component" value="Unassembled WGS sequence"/>
</dbReference>
<dbReference type="Pfam" id="PF00589">
    <property type="entry name" value="Phage_integrase"/>
    <property type="match status" value="1"/>
</dbReference>
<evidence type="ECO:0000256" key="1">
    <source>
        <dbReference type="ARBA" id="ARBA00008857"/>
    </source>
</evidence>
<dbReference type="SUPFAM" id="SSF56349">
    <property type="entry name" value="DNA breaking-rejoining enzymes"/>
    <property type="match status" value="1"/>
</dbReference>